<accession>A0A4R9BZY2</accession>
<evidence type="ECO:0000259" key="1">
    <source>
        <dbReference type="Pfam" id="PF05043"/>
    </source>
</evidence>
<name>A0A4R9BZY2_9FIRM</name>
<dbReference type="InterPro" id="IPR007737">
    <property type="entry name" value="Mga_HTH"/>
</dbReference>
<dbReference type="InterPro" id="IPR013236">
    <property type="entry name" value="Mga_PRD_dom"/>
</dbReference>
<keyword evidence="4" id="KW-1185">Reference proteome</keyword>
<reference evidence="3 4" key="1">
    <citation type="submission" date="2019-01" db="EMBL/GenBank/DDBJ databases">
        <title>Draft Genome Sequences of Helcococcus ovis Strains Isolated from the Uterus and Vagina of Dairy Cows with Metritis.</title>
        <authorList>
            <person name="Cunha F."/>
            <person name="Jeon S.J."/>
            <person name="Kutzer P."/>
            <person name="Galvao K.N."/>
        </authorList>
    </citation>
    <scope>NUCLEOTIDE SEQUENCE [LARGE SCALE GENOMIC DNA]</scope>
    <source>
        <strain evidence="3 4">KG-37</strain>
    </source>
</reference>
<evidence type="ECO:0000259" key="2">
    <source>
        <dbReference type="Pfam" id="PF08270"/>
    </source>
</evidence>
<dbReference type="AlphaFoldDB" id="A0A4R9BZY2"/>
<protein>
    <recommendedName>
        <fullName evidence="5">Mga helix-turn-helix domain-containing protein</fullName>
    </recommendedName>
</protein>
<evidence type="ECO:0000313" key="4">
    <source>
        <dbReference type="Proteomes" id="UP000297454"/>
    </source>
</evidence>
<sequence length="495" mass="58383">MIRLLGKRTIRHTDIIKHLHINSNSISQEHLIRILEVTDSVLKSDIEYLNSNYPDILKIKTSNNIISIIYNNDSCIETFFRTIINNSNIFNMIEALFFYKFNSIDSLAENQFTSISTIYRMIDKFNTAATNKYNFRLDKKSLKFIGSEKNIRSFFTQLFKEKYAIDEWPFININKNTIKKAITEYFKINNINKFEYSYLEIMSWTCAVNLHRTKLNFPVISQMETNKINYDIIKNLLKSNILQNIFRTFYIPLTENNLINIFYNYVHVDLVHTFKEFTDKADYSPNIAISLHRGFSDTFSIKNKYNLQLNNIENLIISVHNSAVLYNSDIKSNCVIYNRRKMYIDQIYKQFPELVTDIKTYLSNYLTSLKGSIKKNEVEHLTYVAVSTWKGLISQMYNLSDKLNVLIISRFNSVHASNIKVQLDMIFKCFFNTVLFDGNSLEIDNINFDDFDLVIADFIPVNNKVPNWIFIQETLNPNDFLEIIKKISKFIKYKF</sequence>
<dbReference type="EMBL" id="SCFR01000030">
    <property type="protein sequence ID" value="TFF64740.1"/>
    <property type="molecule type" value="Genomic_DNA"/>
</dbReference>
<feature type="domain" description="Mga helix-turn-helix" evidence="1">
    <location>
        <begin position="76"/>
        <end position="159"/>
    </location>
</feature>
<evidence type="ECO:0000313" key="3">
    <source>
        <dbReference type="EMBL" id="TFF64740.1"/>
    </source>
</evidence>
<dbReference type="RefSeq" id="WP_134744551.1">
    <property type="nucleotide sequence ID" value="NZ_CP119761.1"/>
</dbReference>
<evidence type="ECO:0008006" key="5">
    <source>
        <dbReference type="Google" id="ProtNLM"/>
    </source>
</evidence>
<proteinExistence type="predicted"/>
<gene>
    <name evidence="3" type="ORF">EQF91_07275</name>
</gene>
<dbReference type="Pfam" id="PF08270">
    <property type="entry name" value="PRD_Mga"/>
    <property type="match status" value="1"/>
</dbReference>
<dbReference type="Pfam" id="PF05043">
    <property type="entry name" value="Mga"/>
    <property type="match status" value="1"/>
</dbReference>
<feature type="domain" description="M protein trans-acting positive regulator (MGA) PRD" evidence="2">
    <location>
        <begin position="195"/>
        <end position="387"/>
    </location>
</feature>
<organism evidence="3 4">
    <name type="scientific">Helcococcus ovis</name>
    <dbReference type="NCBI Taxonomy" id="72026"/>
    <lineage>
        <taxon>Bacteria</taxon>
        <taxon>Bacillati</taxon>
        <taxon>Bacillota</taxon>
        <taxon>Tissierellia</taxon>
        <taxon>Tissierellales</taxon>
        <taxon>Peptoniphilaceae</taxon>
        <taxon>Helcococcus</taxon>
    </lineage>
</organism>
<dbReference type="Proteomes" id="UP000297454">
    <property type="component" value="Unassembled WGS sequence"/>
</dbReference>
<comment type="caution">
    <text evidence="3">The sequence shown here is derived from an EMBL/GenBank/DDBJ whole genome shotgun (WGS) entry which is preliminary data.</text>
</comment>